<comment type="catalytic activity">
    <reaction evidence="1">
        <text>AMP + H2O = D-ribose 5-phosphate + adenine</text>
        <dbReference type="Rhea" id="RHEA:20129"/>
        <dbReference type="ChEBI" id="CHEBI:15377"/>
        <dbReference type="ChEBI" id="CHEBI:16708"/>
        <dbReference type="ChEBI" id="CHEBI:78346"/>
        <dbReference type="ChEBI" id="CHEBI:456215"/>
        <dbReference type="EC" id="3.2.2.4"/>
    </reaction>
</comment>
<keyword evidence="3" id="KW-0378">Hydrolase</keyword>
<evidence type="ECO:0000256" key="1">
    <source>
        <dbReference type="ARBA" id="ARBA00000274"/>
    </source>
</evidence>
<dbReference type="SUPFAM" id="SSF102405">
    <property type="entry name" value="MCP/YpsA-like"/>
    <property type="match status" value="1"/>
</dbReference>
<reference evidence="4 5" key="1">
    <citation type="submission" date="2012-12" db="EMBL/GenBank/DDBJ databases">
        <title>Genome assembly of Fulvivirga imtechensis AK7.</title>
        <authorList>
            <person name="Nupur N."/>
            <person name="Khatri I."/>
            <person name="Kumar R."/>
            <person name="Subramanian S."/>
            <person name="Pinnaka A."/>
        </authorList>
    </citation>
    <scope>NUCLEOTIDE SEQUENCE [LARGE SCALE GENOMIC DNA]</scope>
    <source>
        <strain evidence="4 5">AK7</strain>
    </source>
</reference>
<dbReference type="InterPro" id="IPR005269">
    <property type="entry name" value="LOG"/>
</dbReference>
<dbReference type="Proteomes" id="UP000011135">
    <property type="component" value="Unassembled WGS sequence"/>
</dbReference>
<dbReference type="eggNOG" id="COG1611">
    <property type="taxonomic scope" value="Bacteria"/>
</dbReference>
<accession>L8JP40</accession>
<protein>
    <recommendedName>
        <fullName evidence="3">Cytokinin riboside 5'-monophosphate phosphoribohydrolase</fullName>
        <ecNumber evidence="3">3.2.2.n1</ecNumber>
    </recommendedName>
</protein>
<dbReference type="InterPro" id="IPR031100">
    <property type="entry name" value="LOG_fam"/>
</dbReference>
<dbReference type="OrthoDB" id="9801098at2"/>
<evidence type="ECO:0000313" key="5">
    <source>
        <dbReference type="Proteomes" id="UP000011135"/>
    </source>
</evidence>
<dbReference type="PANTHER" id="PTHR31223:SF70">
    <property type="entry name" value="LOG FAMILY PROTEIN YJL055W"/>
    <property type="match status" value="1"/>
</dbReference>
<proteinExistence type="inferred from homology"/>
<dbReference type="PANTHER" id="PTHR31223">
    <property type="entry name" value="LOG FAMILY PROTEIN YJL055W"/>
    <property type="match status" value="1"/>
</dbReference>
<dbReference type="AlphaFoldDB" id="L8JP40"/>
<dbReference type="Gene3D" id="3.40.50.450">
    <property type="match status" value="1"/>
</dbReference>
<dbReference type="NCBIfam" id="TIGR00730">
    <property type="entry name" value="Rossman fold protein, TIGR00730 family"/>
    <property type="match status" value="1"/>
</dbReference>
<keyword evidence="5" id="KW-1185">Reference proteome</keyword>
<dbReference type="STRING" id="1237149.C900_03494"/>
<evidence type="ECO:0000256" key="2">
    <source>
        <dbReference type="ARBA" id="ARBA00006763"/>
    </source>
</evidence>
<dbReference type="EC" id="3.2.2.n1" evidence="3"/>
<evidence type="ECO:0000313" key="4">
    <source>
        <dbReference type="EMBL" id="ELR70721.1"/>
    </source>
</evidence>
<comment type="caution">
    <text evidence="4">The sequence shown here is derived from an EMBL/GenBank/DDBJ whole genome shotgun (WGS) entry which is preliminary data.</text>
</comment>
<dbReference type="EMBL" id="AMZN01000050">
    <property type="protein sequence ID" value="ELR70721.1"/>
    <property type="molecule type" value="Genomic_DNA"/>
</dbReference>
<dbReference type="PATRIC" id="fig|1237149.3.peg.3255"/>
<dbReference type="GO" id="GO:0008714">
    <property type="term" value="F:AMP nucleosidase activity"/>
    <property type="evidence" value="ECO:0007669"/>
    <property type="project" value="UniProtKB-EC"/>
</dbReference>
<comment type="similarity">
    <text evidence="2 3">Belongs to the LOG family.</text>
</comment>
<dbReference type="GO" id="GO:0005829">
    <property type="term" value="C:cytosol"/>
    <property type="evidence" value="ECO:0007669"/>
    <property type="project" value="TreeGrafter"/>
</dbReference>
<keyword evidence="3" id="KW-0203">Cytokinin biosynthesis</keyword>
<name>L8JP40_9BACT</name>
<dbReference type="GO" id="GO:0009691">
    <property type="term" value="P:cytokinin biosynthetic process"/>
    <property type="evidence" value="ECO:0007669"/>
    <property type="project" value="UniProtKB-UniRule"/>
</dbReference>
<organism evidence="4 5">
    <name type="scientific">Fulvivirga imtechensis AK7</name>
    <dbReference type="NCBI Taxonomy" id="1237149"/>
    <lineage>
        <taxon>Bacteria</taxon>
        <taxon>Pseudomonadati</taxon>
        <taxon>Bacteroidota</taxon>
        <taxon>Cytophagia</taxon>
        <taxon>Cytophagales</taxon>
        <taxon>Fulvivirgaceae</taxon>
        <taxon>Fulvivirga</taxon>
    </lineage>
</organism>
<evidence type="ECO:0000256" key="3">
    <source>
        <dbReference type="RuleBase" id="RU363015"/>
    </source>
</evidence>
<sequence length="193" mass="21017">MNNICVFCGSGKGNESIYYEKATTVGKIIAKAGKTLVYGGGNVGLMGAVADAVMTNGGTAIGVIPDFLMKKEVGHLGLSELIVVKSMHERKQKMAELADAFLALPGGMGTLEELAEILTWVQLEIIKKPVGLFNLNGYYSHLLAQLDVMVHHGFLRPQNRKMLISIANADDIIPQLSAYRFGKYSIWDDLDRT</sequence>
<gene>
    <name evidence="4" type="ORF">C900_03494</name>
</gene>
<dbReference type="RefSeq" id="WP_009580870.1">
    <property type="nucleotide sequence ID" value="NZ_AMZN01000050.1"/>
</dbReference>
<dbReference type="Pfam" id="PF03641">
    <property type="entry name" value="Lysine_decarbox"/>
    <property type="match status" value="1"/>
</dbReference>